<accession>A0A2S0NCD0</accession>
<name>A0A2S0NCD0_9HYPH</name>
<evidence type="ECO:0000256" key="1">
    <source>
        <dbReference type="SAM" id="SignalP"/>
    </source>
</evidence>
<reference evidence="2 3" key="1">
    <citation type="submission" date="2018-03" db="EMBL/GenBank/DDBJ databases">
        <title>Genome sequencing of Phreatobacter sp.</title>
        <authorList>
            <person name="Kim S.-J."/>
            <person name="Heo J."/>
            <person name="Kwon S.-W."/>
        </authorList>
    </citation>
    <scope>NUCLEOTIDE SEQUENCE [LARGE SCALE GENOMIC DNA]</scope>
    <source>
        <strain evidence="2 3">S-12</strain>
    </source>
</reference>
<dbReference type="KEGG" id="phr:C6569_11805"/>
<keyword evidence="1" id="KW-0732">Signal</keyword>
<gene>
    <name evidence="2" type="ORF">C6569_11805</name>
</gene>
<dbReference type="AlphaFoldDB" id="A0A2S0NCD0"/>
<organism evidence="2 3">
    <name type="scientific">Phreatobacter cathodiphilus</name>
    <dbReference type="NCBI Taxonomy" id="1868589"/>
    <lineage>
        <taxon>Bacteria</taxon>
        <taxon>Pseudomonadati</taxon>
        <taxon>Pseudomonadota</taxon>
        <taxon>Alphaproteobacteria</taxon>
        <taxon>Hyphomicrobiales</taxon>
        <taxon>Phreatobacteraceae</taxon>
        <taxon>Phreatobacter</taxon>
    </lineage>
</organism>
<dbReference type="RefSeq" id="WP_106749037.1">
    <property type="nucleotide sequence ID" value="NZ_CP027668.1"/>
</dbReference>
<evidence type="ECO:0000313" key="2">
    <source>
        <dbReference type="EMBL" id="AVO45696.1"/>
    </source>
</evidence>
<dbReference type="PROSITE" id="PS51318">
    <property type="entry name" value="TAT"/>
    <property type="match status" value="1"/>
</dbReference>
<dbReference type="Proteomes" id="UP000237889">
    <property type="component" value="Chromosome"/>
</dbReference>
<dbReference type="InterPro" id="IPR006311">
    <property type="entry name" value="TAT_signal"/>
</dbReference>
<keyword evidence="3" id="KW-1185">Reference proteome</keyword>
<proteinExistence type="predicted"/>
<sequence length="86" mass="9407">MMLRRAFLIALASLPVVAVAAPEAEASWLSQGARRAGRAVTRTGRAANRGVTRAGRAVGLGSRRTRRNVSRGERRVARRVFGRPRR</sequence>
<feature type="signal peptide" evidence="1">
    <location>
        <begin position="1"/>
        <end position="20"/>
    </location>
</feature>
<dbReference type="EMBL" id="CP027668">
    <property type="protein sequence ID" value="AVO45696.1"/>
    <property type="molecule type" value="Genomic_DNA"/>
</dbReference>
<feature type="chain" id="PRO_5015565589" evidence="1">
    <location>
        <begin position="21"/>
        <end position="86"/>
    </location>
</feature>
<evidence type="ECO:0000313" key="3">
    <source>
        <dbReference type="Proteomes" id="UP000237889"/>
    </source>
</evidence>
<protein>
    <submittedName>
        <fullName evidence="2">Uncharacterized protein</fullName>
    </submittedName>
</protein>